<gene>
    <name evidence="2" type="ORF">DSM104635_01382</name>
</gene>
<dbReference type="EMBL" id="CP047045">
    <property type="protein sequence ID" value="QGZ94563.1"/>
    <property type="molecule type" value="Genomic_DNA"/>
</dbReference>
<keyword evidence="3" id="KW-1185">Reference proteome</keyword>
<evidence type="ECO:0000256" key="1">
    <source>
        <dbReference type="SAM" id="Phobius"/>
    </source>
</evidence>
<feature type="transmembrane region" description="Helical" evidence="1">
    <location>
        <begin position="15"/>
        <end position="43"/>
    </location>
</feature>
<keyword evidence="1" id="KW-1133">Transmembrane helix</keyword>
<evidence type="ECO:0000313" key="3">
    <source>
        <dbReference type="Proteomes" id="UP000431269"/>
    </source>
</evidence>
<keyword evidence="1" id="KW-0472">Membrane</keyword>
<organism evidence="2 3">
    <name type="scientific">Terricaulis silvestris</name>
    <dbReference type="NCBI Taxonomy" id="2686094"/>
    <lineage>
        <taxon>Bacteria</taxon>
        <taxon>Pseudomonadati</taxon>
        <taxon>Pseudomonadota</taxon>
        <taxon>Alphaproteobacteria</taxon>
        <taxon>Caulobacterales</taxon>
        <taxon>Caulobacteraceae</taxon>
        <taxon>Terricaulis</taxon>
    </lineage>
</organism>
<reference evidence="3" key="1">
    <citation type="submission" date="2019-12" db="EMBL/GenBank/DDBJ databases">
        <title>Complete genome of Terracaulis silvestris 0127_4.</title>
        <authorList>
            <person name="Vieira S."/>
            <person name="Riedel T."/>
            <person name="Sproer C."/>
            <person name="Pascual J."/>
            <person name="Boedeker C."/>
            <person name="Overmann J."/>
        </authorList>
    </citation>
    <scope>NUCLEOTIDE SEQUENCE [LARGE SCALE GENOMIC DNA]</scope>
    <source>
        <strain evidence="3">0127_4</strain>
    </source>
</reference>
<keyword evidence="1" id="KW-0812">Transmembrane</keyword>
<protein>
    <submittedName>
        <fullName evidence="2">Uncharacterized protein</fullName>
    </submittedName>
</protein>
<sequence length="101" mass="10553">MSPPNAPNPERSSNVAIWLVCGGIGLSILSWFLGVGAVMALALSGQEDPHVIIAAAFGAIGVMLLGALGVLLTIIGGVWMLAQVIADQRGGEEKRYRNVER</sequence>
<proteinExistence type="predicted"/>
<dbReference type="KEGG" id="tsv:DSM104635_01382"/>
<accession>A0A6I6MTS3</accession>
<feature type="transmembrane region" description="Helical" evidence="1">
    <location>
        <begin position="55"/>
        <end position="82"/>
    </location>
</feature>
<dbReference type="RefSeq" id="WP_158765492.1">
    <property type="nucleotide sequence ID" value="NZ_CP047045.1"/>
</dbReference>
<dbReference type="AlphaFoldDB" id="A0A6I6MTS3"/>
<dbReference type="Proteomes" id="UP000431269">
    <property type="component" value="Chromosome"/>
</dbReference>
<evidence type="ECO:0000313" key="2">
    <source>
        <dbReference type="EMBL" id="QGZ94563.1"/>
    </source>
</evidence>
<name>A0A6I6MTS3_9CAUL</name>